<keyword evidence="2" id="KW-0732">Signal</keyword>
<proteinExistence type="predicted"/>
<feature type="chain" id="PRO_5002061718" description="Secreted protein" evidence="2">
    <location>
        <begin position="20"/>
        <end position="141"/>
    </location>
</feature>
<accession>A0A0A9E2N5</accession>
<name>A0A0A9E2N5_ARUDO</name>
<evidence type="ECO:0000256" key="1">
    <source>
        <dbReference type="SAM" id="MobiDB-lite"/>
    </source>
</evidence>
<evidence type="ECO:0000256" key="2">
    <source>
        <dbReference type="SAM" id="SignalP"/>
    </source>
</evidence>
<feature type="region of interest" description="Disordered" evidence="1">
    <location>
        <begin position="65"/>
        <end position="96"/>
    </location>
</feature>
<reference evidence="3" key="1">
    <citation type="submission" date="2014-09" db="EMBL/GenBank/DDBJ databases">
        <authorList>
            <person name="Magalhaes I.L.F."/>
            <person name="Oliveira U."/>
            <person name="Santos F.R."/>
            <person name="Vidigal T.H.D.A."/>
            <person name="Brescovit A.D."/>
            <person name="Santos A.J."/>
        </authorList>
    </citation>
    <scope>NUCLEOTIDE SEQUENCE</scope>
    <source>
        <tissue evidence="3">Shoot tissue taken approximately 20 cm above the soil surface</tissue>
    </source>
</reference>
<dbReference type="AlphaFoldDB" id="A0A0A9E2N5"/>
<feature type="compositionally biased region" description="Basic and acidic residues" evidence="1">
    <location>
        <begin position="69"/>
        <end position="86"/>
    </location>
</feature>
<evidence type="ECO:0008006" key="4">
    <source>
        <dbReference type="Google" id="ProtNLM"/>
    </source>
</evidence>
<organism evidence="3">
    <name type="scientific">Arundo donax</name>
    <name type="common">Giant reed</name>
    <name type="synonym">Donax arundinaceus</name>
    <dbReference type="NCBI Taxonomy" id="35708"/>
    <lineage>
        <taxon>Eukaryota</taxon>
        <taxon>Viridiplantae</taxon>
        <taxon>Streptophyta</taxon>
        <taxon>Embryophyta</taxon>
        <taxon>Tracheophyta</taxon>
        <taxon>Spermatophyta</taxon>
        <taxon>Magnoliopsida</taxon>
        <taxon>Liliopsida</taxon>
        <taxon>Poales</taxon>
        <taxon>Poaceae</taxon>
        <taxon>PACMAD clade</taxon>
        <taxon>Arundinoideae</taxon>
        <taxon>Arundineae</taxon>
        <taxon>Arundo</taxon>
    </lineage>
</organism>
<sequence length="141" mass="15763">MPLLLQLPTALLLPRAAISLLCCALPLLCGCCCHCLLFMRACSLEARSKGTSHGGTHASVLLLASPAMNRREQGRERRKQGREGGRRKEKKRGKIYPRFIKSSTNLCSPHEGSREFRRQGCTVRSPSRLRYHVIAACMGWE</sequence>
<reference evidence="3" key="2">
    <citation type="journal article" date="2015" name="Data Brief">
        <title>Shoot transcriptome of the giant reed, Arundo donax.</title>
        <authorList>
            <person name="Barrero R.A."/>
            <person name="Guerrero F.D."/>
            <person name="Moolhuijzen P."/>
            <person name="Goolsby J.A."/>
            <person name="Tidwell J."/>
            <person name="Bellgard S.E."/>
            <person name="Bellgard M.I."/>
        </authorList>
    </citation>
    <scope>NUCLEOTIDE SEQUENCE</scope>
    <source>
        <tissue evidence="3">Shoot tissue taken approximately 20 cm above the soil surface</tissue>
    </source>
</reference>
<evidence type="ECO:0000313" key="3">
    <source>
        <dbReference type="EMBL" id="JAD95039.1"/>
    </source>
</evidence>
<dbReference type="EMBL" id="GBRH01202856">
    <property type="protein sequence ID" value="JAD95039.1"/>
    <property type="molecule type" value="Transcribed_RNA"/>
</dbReference>
<protein>
    <recommendedName>
        <fullName evidence="4">Secreted protein</fullName>
    </recommendedName>
</protein>
<feature type="signal peptide" evidence="2">
    <location>
        <begin position="1"/>
        <end position="19"/>
    </location>
</feature>